<keyword evidence="4" id="KW-0560">Oxidoreductase</keyword>
<dbReference type="SUPFAM" id="SSF51905">
    <property type="entry name" value="FAD/NAD(P)-binding domain"/>
    <property type="match status" value="1"/>
</dbReference>
<dbReference type="Gene3D" id="3.50.50.100">
    <property type="match status" value="1"/>
</dbReference>
<dbReference type="AlphaFoldDB" id="A0A7U2I811"/>
<sequence length="417" mass="45781">MAEQRNIVVVGGSIGGLMVAHDVLKNILPVLKDKADANYHVYLINPSSNWYYKVAAPRASASTTRMAAEKLMFNIEDGFKQYSADDFTFIEATATGLNITSRTVSYKSRKSLDDEYLAYHALIVATGSNTYYQAFSQSAATQDVFDAIKTTNEKVDSANDIVIVGGGPTAIEFAAEVAEHRNGKPGWFTNAERKVNITLITTTDRLLTSLRPAIGQAAERKLKTMGVDVVLNTRVVGAEKNRLGRTTVTLAQGETLETDLYVPAYGVEPNSSWLPTSLLDERKYLVTNDTLRVEGAGSRVYAIGDVGSYSHNNIWDILDSIPVLAVNMKRDLLSYNAMLPNEKPRGKDRMFKTETRERMAVPMGTSGGVGAFMGWWLPSWAVWLGKGRDYLIGMAGLPTVNGKAVKKTVWTREEAAI</sequence>
<dbReference type="Proteomes" id="UP000663193">
    <property type="component" value="Chromosome 16"/>
</dbReference>
<gene>
    <name evidence="6" type="ORF">JI435_138230</name>
</gene>
<evidence type="ECO:0000256" key="1">
    <source>
        <dbReference type="ARBA" id="ARBA00006442"/>
    </source>
</evidence>
<name>A0A7U2I811_PHANO</name>
<keyword evidence="2" id="KW-0285">Flavoprotein</keyword>
<comment type="similarity">
    <text evidence="1">Belongs to the FAD-dependent oxidoreductase family.</text>
</comment>
<reference evidence="7" key="1">
    <citation type="journal article" date="2021" name="BMC Genomics">
        <title>Chromosome-level genome assembly and manually-curated proteome of model necrotroph Parastagonospora nodorum Sn15 reveals a genome-wide trove of candidate effector homologs, and redundancy of virulence-related functions within an accessory chromosome.</title>
        <authorList>
            <person name="Bertazzoni S."/>
            <person name="Jones D.A.B."/>
            <person name="Phan H.T."/>
            <person name="Tan K.-C."/>
            <person name="Hane J.K."/>
        </authorList>
    </citation>
    <scope>NUCLEOTIDE SEQUENCE [LARGE SCALE GENOMIC DNA]</scope>
    <source>
        <strain evidence="7">SN15 / ATCC MYA-4574 / FGSC 10173)</strain>
    </source>
</reference>
<evidence type="ECO:0000256" key="3">
    <source>
        <dbReference type="ARBA" id="ARBA00022827"/>
    </source>
</evidence>
<dbReference type="VEuPathDB" id="FungiDB:JI435_138230"/>
<evidence type="ECO:0000313" key="6">
    <source>
        <dbReference type="EMBL" id="QRD03967.1"/>
    </source>
</evidence>
<dbReference type="EMBL" id="CP069038">
    <property type="protein sequence ID" value="QRD03967.1"/>
    <property type="molecule type" value="Genomic_DNA"/>
</dbReference>
<dbReference type="Pfam" id="PF07992">
    <property type="entry name" value="Pyr_redox_2"/>
    <property type="match status" value="1"/>
</dbReference>
<dbReference type="OrthoDB" id="202203at2759"/>
<protein>
    <recommendedName>
        <fullName evidence="5">FAD/NAD(P)-binding domain-containing protein</fullName>
    </recommendedName>
</protein>
<dbReference type="InterPro" id="IPR023753">
    <property type="entry name" value="FAD/NAD-binding_dom"/>
</dbReference>
<evidence type="ECO:0000256" key="4">
    <source>
        <dbReference type="ARBA" id="ARBA00023002"/>
    </source>
</evidence>
<dbReference type="RefSeq" id="XP_001804025.1">
    <property type="nucleotide sequence ID" value="XM_001803973.1"/>
</dbReference>
<dbReference type="InterPro" id="IPR036188">
    <property type="entry name" value="FAD/NAD-bd_sf"/>
</dbReference>
<keyword evidence="7" id="KW-1185">Reference proteome</keyword>
<dbReference type="GO" id="GO:0016491">
    <property type="term" value="F:oxidoreductase activity"/>
    <property type="evidence" value="ECO:0007669"/>
    <property type="project" value="UniProtKB-KW"/>
</dbReference>
<dbReference type="PRINTS" id="PR00411">
    <property type="entry name" value="PNDRDTASEI"/>
</dbReference>
<evidence type="ECO:0000313" key="7">
    <source>
        <dbReference type="Proteomes" id="UP000663193"/>
    </source>
</evidence>
<organism evidence="6 7">
    <name type="scientific">Phaeosphaeria nodorum (strain SN15 / ATCC MYA-4574 / FGSC 10173)</name>
    <name type="common">Glume blotch fungus</name>
    <name type="synonym">Parastagonospora nodorum</name>
    <dbReference type="NCBI Taxonomy" id="321614"/>
    <lineage>
        <taxon>Eukaryota</taxon>
        <taxon>Fungi</taxon>
        <taxon>Dikarya</taxon>
        <taxon>Ascomycota</taxon>
        <taxon>Pezizomycotina</taxon>
        <taxon>Dothideomycetes</taxon>
        <taxon>Pleosporomycetidae</taxon>
        <taxon>Pleosporales</taxon>
        <taxon>Pleosporineae</taxon>
        <taxon>Phaeosphaeriaceae</taxon>
        <taxon>Parastagonospora</taxon>
    </lineage>
</organism>
<dbReference type="PANTHER" id="PTHR43735:SF3">
    <property type="entry name" value="FERROPTOSIS SUPPRESSOR PROTEIN 1"/>
    <property type="match status" value="1"/>
</dbReference>
<proteinExistence type="inferred from homology"/>
<dbReference type="OMA" id="QATHYIL"/>
<dbReference type="KEGG" id="pno:SNOG_13823"/>
<dbReference type="FunFam" id="3.50.50.100:FF:000016">
    <property type="entry name" value="NAD(P)H dehydrogenase 3"/>
    <property type="match status" value="1"/>
</dbReference>
<evidence type="ECO:0000256" key="2">
    <source>
        <dbReference type="ARBA" id="ARBA00022630"/>
    </source>
</evidence>
<keyword evidence="3" id="KW-0274">FAD</keyword>
<feature type="domain" description="FAD/NAD(P)-binding" evidence="5">
    <location>
        <begin position="6"/>
        <end position="307"/>
    </location>
</feature>
<dbReference type="PRINTS" id="PR00368">
    <property type="entry name" value="FADPNR"/>
</dbReference>
<dbReference type="PANTHER" id="PTHR43735">
    <property type="entry name" value="APOPTOSIS-INDUCING FACTOR 1"/>
    <property type="match status" value="1"/>
</dbReference>
<accession>A0A7U2I811</accession>
<evidence type="ECO:0000259" key="5">
    <source>
        <dbReference type="Pfam" id="PF07992"/>
    </source>
</evidence>